<feature type="transmembrane region" description="Helical" evidence="2">
    <location>
        <begin position="219"/>
        <end position="244"/>
    </location>
</feature>
<comment type="caution">
    <text evidence="3">The sequence shown here is derived from an EMBL/GenBank/DDBJ whole genome shotgun (WGS) entry which is preliminary data.</text>
</comment>
<keyword evidence="4" id="KW-1185">Reference proteome</keyword>
<dbReference type="EMBL" id="JANBVO010000051">
    <property type="protein sequence ID" value="KAJ9133329.1"/>
    <property type="molecule type" value="Genomic_DNA"/>
</dbReference>
<name>A0AA38R967_9PEZI</name>
<keyword evidence="2" id="KW-0812">Transmembrane</keyword>
<keyword evidence="2" id="KW-0472">Membrane</keyword>
<protein>
    <submittedName>
        <fullName evidence="3">Uncharacterized protein</fullName>
    </submittedName>
</protein>
<feature type="region of interest" description="Disordered" evidence="1">
    <location>
        <begin position="180"/>
        <end position="201"/>
    </location>
</feature>
<dbReference type="Proteomes" id="UP001174694">
    <property type="component" value="Unassembled WGS sequence"/>
</dbReference>
<accession>A0AA38R967</accession>
<dbReference type="AlphaFoldDB" id="A0AA38R967"/>
<gene>
    <name evidence="3" type="ORF">NKR23_g10833</name>
</gene>
<keyword evidence="2" id="KW-1133">Transmembrane helix</keyword>
<evidence type="ECO:0000256" key="2">
    <source>
        <dbReference type="SAM" id="Phobius"/>
    </source>
</evidence>
<sequence length="301" mass="31571">MATGSTLLTVSGTPVELLPLSTPWPSGKDCASNIYEQLDGHFLAWDPVYGQSFDTAARTCFPPQVTSWWLNSATATSVALGPTFVCPEAYSAVQTALVAEETQYVYCCPSDYSLFVVQPTTTAAFPSQCTSLATPGQELQFLTIFQSGNGVAFSQATSIVESSTVTVFGIPVNGYNFAQSTSSTPSTTLQPTPSTTDTSIAASSHASSLASAGSAGSPVGVSVGVSVGVVLGVLALGAGAFFLWRRRRRRMHRSRVMMLEPPAEAQGLGPIAASEYEISGEGVKAELSADARVYELPGHFR</sequence>
<organism evidence="3 4">
    <name type="scientific">Pleurostoma richardsiae</name>
    <dbReference type="NCBI Taxonomy" id="41990"/>
    <lineage>
        <taxon>Eukaryota</taxon>
        <taxon>Fungi</taxon>
        <taxon>Dikarya</taxon>
        <taxon>Ascomycota</taxon>
        <taxon>Pezizomycotina</taxon>
        <taxon>Sordariomycetes</taxon>
        <taxon>Sordariomycetidae</taxon>
        <taxon>Calosphaeriales</taxon>
        <taxon>Pleurostomataceae</taxon>
        <taxon>Pleurostoma</taxon>
    </lineage>
</organism>
<evidence type="ECO:0000313" key="3">
    <source>
        <dbReference type="EMBL" id="KAJ9133329.1"/>
    </source>
</evidence>
<reference evidence="3" key="1">
    <citation type="submission" date="2022-07" db="EMBL/GenBank/DDBJ databases">
        <title>Fungi with potential for degradation of polypropylene.</title>
        <authorList>
            <person name="Gostincar C."/>
        </authorList>
    </citation>
    <scope>NUCLEOTIDE SEQUENCE</scope>
    <source>
        <strain evidence="3">EXF-13308</strain>
    </source>
</reference>
<proteinExistence type="predicted"/>
<evidence type="ECO:0000313" key="4">
    <source>
        <dbReference type="Proteomes" id="UP001174694"/>
    </source>
</evidence>
<evidence type="ECO:0000256" key="1">
    <source>
        <dbReference type="SAM" id="MobiDB-lite"/>
    </source>
</evidence>